<organism evidence="2">
    <name type="scientific">Gasterosteus aculeatus</name>
    <name type="common">Three-spined stickleback</name>
    <dbReference type="NCBI Taxonomy" id="69293"/>
    <lineage>
        <taxon>Eukaryota</taxon>
        <taxon>Metazoa</taxon>
        <taxon>Chordata</taxon>
        <taxon>Craniata</taxon>
        <taxon>Vertebrata</taxon>
        <taxon>Euteleostomi</taxon>
        <taxon>Actinopterygii</taxon>
        <taxon>Neopterygii</taxon>
        <taxon>Teleostei</taxon>
        <taxon>Neoteleostei</taxon>
        <taxon>Acanthomorphata</taxon>
        <taxon>Eupercaria</taxon>
        <taxon>Perciformes</taxon>
        <taxon>Cottioidei</taxon>
        <taxon>Gasterosteales</taxon>
        <taxon>Gasterosteidae</taxon>
        <taxon>Gasterosteus</taxon>
    </lineage>
</organism>
<name>G3PZH0_GASAC</name>
<accession>G3PZH0</accession>
<dbReference type="AlphaFoldDB" id="G3PZH0"/>
<dbReference type="Ensembl" id="ENSGACT00000023053.1">
    <property type="protein sequence ID" value="ENSGACP00000023010.1"/>
    <property type="gene ID" value="ENSGACG00000017413.1"/>
</dbReference>
<protein>
    <submittedName>
        <fullName evidence="2">HD domain containing 3</fullName>
    </submittedName>
</protein>
<feature type="region of interest" description="Disordered" evidence="1">
    <location>
        <begin position="60"/>
        <end position="80"/>
    </location>
</feature>
<reference evidence="2" key="2">
    <citation type="submission" date="2024-04" db="UniProtKB">
        <authorList>
            <consortium name="Ensembl"/>
        </authorList>
    </citation>
    <scope>IDENTIFICATION</scope>
</reference>
<reference evidence="2" key="1">
    <citation type="submission" date="2006-01" db="EMBL/GenBank/DDBJ databases">
        <authorList>
            <person name="Lindblad-Toh K."/>
            <person name="Mauceli E."/>
            <person name="Grabherr M."/>
            <person name="Chang J.L."/>
            <person name="Lander E.S."/>
        </authorList>
    </citation>
    <scope>NUCLEOTIDE SEQUENCE [LARGE SCALE GENOMIC DNA]</scope>
</reference>
<proteinExistence type="predicted"/>
<dbReference type="Bgee" id="ENSGACG00000017413">
    <property type="expression patterns" value="Expressed in pharyngeal gill and 13 other cell types or tissues"/>
</dbReference>
<evidence type="ECO:0000256" key="1">
    <source>
        <dbReference type="SAM" id="MobiDB-lite"/>
    </source>
</evidence>
<sequence>MNDTQIKGKRSTCFCGSRTVDELISGPASSAERSRAAPGSPSWHCGPCCFMLWNPNKRRQRGCNQHKHTERQKTPAICCE</sequence>
<evidence type="ECO:0000313" key="2">
    <source>
        <dbReference type="Ensembl" id="ENSGACP00000023010.1"/>
    </source>
</evidence>
<feature type="compositionally biased region" description="Basic residues" evidence="1">
    <location>
        <begin position="60"/>
        <end position="70"/>
    </location>
</feature>